<evidence type="ECO:0000313" key="2">
    <source>
        <dbReference type="Proteomes" id="UP000322873"/>
    </source>
</evidence>
<gene>
    <name evidence="1" type="ORF">EYC84_008168</name>
</gene>
<organism evidence="1 2">
    <name type="scientific">Monilinia fructicola</name>
    <name type="common">Brown rot fungus</name>
    <name type="synonym">Ciboria fructicola</name>
    <dbReference type="NCBI Taxonomy" id="38448"/>
    <lineage>
        <taxon>Eukaryota</taxon>
        <taxon>Fungi</taxon>
        <taxon>Dikarya</taxon>
        <taxon>Ascomycota</taxon>
        <taxon>Pezizomycotina</taxon>
        <taxon>Leotiomycetes</taxon>
        <taxon>Helotiales</taxon>
        <taxon>Sclerotiniaceae</taxon>
        <taxon>Monilinia</taxon>
    </lineage>
</organism>
<reference evidence="1 2" key="1">
    <citation type="submission" date="2019-06" db="EMBL/GenBank/DDBJ databases">
        <title>Genome Sequence of the Brown Rot Fungal Pathogen Monilinia fructicola.</title>
        <authorList>
            <person name="De Miccolis Angelini R.M."/>
            <person name="Landi L."/>
            <person name="Abate D."/>
            <person name="Pollastro S."/>
            <person name="Romanazzi G."/>
            <person name="Faretra F."/>
        </authorList>
    </citation>
    <scope>NUCLEOTIDE SEQUENCE [LARGE SCALE GENOMIC DNA]</scope>
    <source>
        <strain evidence="1 2">Mfrc123</strain>
    </source>
</reference>
<dbReference type="EMBL" id="VICG01000010">
    <property type="protein sequence ID" value="KAA8567696.1"/>
    <property type="molecule type" value="Genomic_DNA"/>
</dbReference>
<sequence length="144" mass="14941">MGTSLSTGETINLSVYNTTGPLNATHTTSLPPSPTNTCYLRNIPETCTEDERNMIVDGKGAIIDGILYSDSSDYSAHTTTTTVSGSGSARTASVTTTTEILTGLFTATATPSPSRSFGVPTAQVDCATFLLPLFGALGLSSFFI</sequence>
<comment type="caution">
    <text evidence="1">The sequence shown here is derived from an EMBL/GenBank/DDBJ whole genome shotgun (WGS) entry which is preliminary data.</text>
</comment>
<protein>
    <submittedName>
        <fullName evidence="1">Uncharacterized protein</fullName>
    </submittedName>
</protein>
<dbReference type="AlphaFoldDB" id="A0A5M9JIY2"/>
<proteinExistence type="predicted"/>
<accession>A0A5M9JIY2</accession>
<evidence type="ECO:0000313" key="1">
    <source>
        <dbReference type="EMBL" id="KAA8567696.1"/>
    </source>
</evidence>
<name>A0A5M9JIY2_MONFR</name>
<dbReference type="Proteomes" id="UP000322873">
    <property type="component" value="Unassembled WGS sequence"/>
</dbReference>
<keyword evidence="2" id="KW-1185">Reference proteome</keyword>
<dbReference type="VEuPathDB" id="FungiDB:MFRU_010g01750"/>